<dbReference type="AlphaFoldDB" id="A0A0D7E8W4"/>
<dbReference type="PATRIC" id="fig|316.110.peg.4884"/>
<proteinExistence type="predicted"/>
<evidence type="ECO:0000313" key="2">
    <source>
        <dbReference type="EMBL" id="KIZ36007.1"/>
    </source>
</evidence>
<feature type="domain" description="DUF4158" evidence="1">
    <location>
        <begin position="5"/>
        <end position="111"/>
    </location>
</feature>
<comment type="caution">
    <text evidence="2">The sequence shown here is derived from an EMBL/GenBank/DDBJ whole genome shotgun (WGS) entry which is preliminary data.</text>
</comment>
<organism evidence="2 3">
    <name type="scientific">Stutzerimonas stutzeri</name>
    <name type="common">Pseudomonas stutzeri</name>
    <dbReference type="NCBI Taxonomy" id="316"/>
    <lineage>
        <taxon>Bacteria</taxon>
        <taxon>Pseudomonadati</taxon>
        <taxon>Pseudomonadota</taxon>
        <taxon>Gammaproteobacteria</taxon>
        <taxon>Pseudomonadales</taxon>
        <taxon>Pseudomonadaceae</taxon>
        <taxon>Stutzerimonas</taxon>
    </lineage>
</organism>
<reference evidence="2 3" key="1">
    <citation type="submission" date="2014-11" db="EMBL/GenBank/DDBJ databases">
        <title>Genomics and ecophysiology of heterotrophic nitrogen fixing bacteria isolated from estuarine surface water.</title>
        <authorList>
            <person name="Bentzon-Tilia M."/>
            <person name="Severin I."/>
            <person name="Hansen L.H."/>
            <person name="Riemann L."/>
        </authorList>
    </citation>
    <scope>NUCLEOTIDE SEQUENCE [LARGE SCALE GENOMIC DNA]</scope>
    <source>
        <strain evidence="2 3">BAL361</strain>
    </source>
</reference>
<name>A0A0D7E8W4_STUST</name>
<dbReference type="EMBL" id="JXXD01000097">
    <property type="protein sequence ID" value="KIZ36007.1"/>
    <property type="molecule type" value="Genomic_DNA"/>
</dbReference>
<evidence type="ECO:0000259" key="1">
    <source>
        <dbReference type="Pfam" id="PF13700"/>
    </source>
</evidence>
<gene>
    <name evidence="2" type="ORF">LO50_11280</name>
</gene>
<dbReference type="InterPro" id="IPR025296">
    <property type="entry name" value="DUF4158"/>
</dbReference>
<dbReference type="Proteomes" id="UP000032439">
    <property type="component" value="Unassembled WGS sequence"/>
</dbReference>
<dbReference type="Pfam" id="PF13700">
    <property type="entry name" value="DUF4158"/>
    <property type="match status" value="1"/>
</dbReference>
<sequence length="133" mass="15818">MASLERTAYPTLPKAYSKAELQRDFSFSDDEIKWVRSKSKAPFHLNLAVLLKTFQVLRYFPDITDVPDQLVDFIRGELGQRSKVKLAEYKWFQQYRHMNAIRVRLGVTRVAHVGTPNVFERRIHLWIKRLERK</sequence>
<protein>
    <recommendedName>
        <fullName evidence="1">DUF4158 domain-containing protein</fullName>
    </recommendedName>
</protein>
<evidence type="ECO:0000313" key="3">
    <source>
        <dbReference type="Proteomes" id="UP000032439"/>
    </source>
</evidence>
<accession>A0A0D7E8W4</accession>